<evidence type="ECO:0000313" key="2">
    <source>
        <dbReference type="Proteomes" id="UP000199470"/>
    </source>
</evidence>
<reference evidence="1 2" key="1">
    <citation type="submission" date="2016-10" db="EMBL/GenBank/DDBJ databases">
        <authorList>
            <person name="de Groot N.N."/>
        </authorList>
    </citation>
    <scope>NUCLEOTIDE SEQUENCE [LARGE SCALE GENOMIC DNA]</scope>
    <source>
        <strain evidence="1 2">ATCC 43154</strain>
    </source>
</reference>
<dbReference type="Proteomes" id="UP000199470">
    <property type="component" value="Unassembled WGS sequence"/>
</dbReference>
<sequence length="118" mass="11981">MNAGPSTTAAMLYDMGGTADQNAALALIMFTALSAPYSDNDAAGRAHAATISADLLGAAAAGGFAGEAEFRRLVDAGQLTARLQALAFEALRCTGGAAKFFELLELSTTPMEMFGGAQ</sequence>
<name>A0A1I4SJC3_9BURK</name>
<proteinExistence type="predicted"/>
<organism evidence="1 2">
    <name type="scientific">Rugamonas rubra</name>
    <dbReference type="NCBI Taxonomy" id="758825"/>
    <lineage>
        <taxon>Bacteria</taxon>
        <taxon>Pseudomonadati</taxon>
        <taxon>Pseudomonadota</taxon>
        <taxon>Betaproteobacteria</taxon>
        <taxon>Burkholderiales</taxon>
        <taxon>Oxalobacteraceae</taxon>
        <taxon>Telluria group</taxon>
        <taxon>Rugamonas</taxon>
    </lineage>
</organism>
<dbReference type="AlphaFoldDB" id="A0A1I4SJC3"/>
<evidence type="ECO:0000313" key="1">
    <source>
        <dbReference type="EMBL" id="SFM64420.1"/>
    </source>
</evidence>
<keyword evidence="2" id="KW-1185">Reference proteome</keyword>
<dbReference type="STRING" id="758825.SAMN02982985_04805"/>
<dbReference type="RefSeq" id="WP_139236719.1">
    <property type="nucleotide sequence ID" value="NZ_FOTW01000026.1"/>
</dbReference>
<dbReference type="EMBL" id="FOTW01000026">
    <property type="protein sequence ID" value="SFM64420.1"/>
    <property type="molecule type" value="Genomic_DNA"/>
</dbReference>
<accession>A0A1I4SJC3</accession>
<protein>
    <submittedName>
        <fullName evidence="1">Uncharacterized protein</fullName>
    </submittedName>
</protein>
<gene>
    <name evidence="1" type="ORF">SAMN02982985_04805</name>
</gene>